<evidence type="ECO:0000259" key="3">
    <source>
        <dbReference type="PROSITE" id="PS50075"/>
    </source>
</evidence>
<organism evidence="4 5">
    <name type="scientific">Actinophytocola xanthii</name>
    <dbReference type="NCBI Taxonomy" id="1912961"/>
    <lineage>
        <taxon>Bacteria</taxon>
        <taxon>Bacillati</taxon>
        <taxon>Actinomycetota</taxon>
        <taxon>Actinomycetes</taxon>
        <taxon>Pseudonocardiales</taxon>
        <taxon>Pseudonocardiaceae</taxon>
    </lineage>
</organism>
<dbReference type="PROSITE" id="PS50075">
    <property type="entry name" value="CARRIER"/>
    <property type="match status" value="1"/>
</dbReference>
<dbReference type="CDD" id="cd02440">
    <property type="entry name" value="AdoMet_MTases"/>
    <property type="match status" value="1"/>
</dbReference>
<keyword evidence="2" id="KW-0597">Phosphoprotein</keyword>
<dbReference type="InterPro" id="IPR009081">
    <property type="entry name" value="PP-bd_ACP"/>
</dbReference>
<dbReference type="EMBL" id="MSIE01000007">
    <property type="protein sequence ID" value="OLF18498.1"/>
    <property type="molecule type" value="Genomic_DNA"/>
</dbReference>
<evidence type="ECO:0000313" key="4">
    <source>
        <dbReference type="EMBL" id="OLF18498.1"/>
    </source>
</evidence>
<dbReference type="InterPro" id="IPR036736">
    <property type="entry name" value="ACP-like_sf"/>
</dbReference>
<gene>
    <name evidence="4" type="ORF">BU204_05965</name>
</gene>
<evidence type="ECO:0000313" key="5">
    <source>
        <dbReference type="Proteomes" id="UP000185596"/>
    </source>
</evidence>
<dbReference type="SUPFAM" id="SSF53335">
    <property type="entry name" value="S-adenosyl-L-methionine-dependent methyltransferases"/>
    <property type="match status" value="1"/>
</dbReference>
<accession>A0A1Q8CVV8</accession>
<dbReference type="AlphaFoldDB" id="A0A1Q8CVV8"/>
<dbReference type="InterPro" id="IPR020806">
    <property type="entry name" value="PKS_PP-bd"/>
</dbReference>
<proteinExistence type="predicted"/>
<name>A0A1Q8CVV8_9PSEU</name>
<dbReference type="GO" id="GO:0031177">
    <property type="term" value="F:phosphopantetheine binding"/>
    <property type="evidence" value="ECO:0007669"/>
    <property type="project" value="InterPro"/>
</dbReference>
<sequence>MPEDGGAVAGLTAAVAAVWADVLRVAEVGDDDEFSALGGDVRTASRVVALTNQWLGANLTLRQLFLHRTPARLAAALHAEGVRVREVGPSAAGAPAGEWERFWDSTYRFSARRRDGFNTAGWYDRRALGAMPEAHMREWVGTTAERLRSLRPRHVLEIGCGLGLIMMPMLEHVERYEGTDISTEAVRGLREHLAGHPHGARAAVRRGDALEVAAGTSGEHDLVLLNSVVQYFPDLAHLEEVVAGLTRGDGVVFLGDLLHRGLHRPMHVAQVVEQFPDSAPVRRVRTATEVSLAGDAPLLVGPDELRRLVARAAPGWDCDLLVRRGTHRTEMNRFRFDAVLSRGRHPNSDAPVRPLSWPGNPGGVAEVLATLVRPDDERVVIRSVPDARTHACVRLTRALDEAPEDLPLAELRDGLAPAAAVDPETLWETGHRLGHGVAVAPAREPGLVDVALLRGGDDWAAAALLRAPGPGGEDC</sequence>
<feature type="domain" description="Carrier" evidence="3">
    <location>
        <begin position="6"/>
        <end position="81"/>
    </location>
</feature>
<dbReference type="Gene3D" id="1.10.1200.10">
    <property type="entry name" value="ACP-like"/>
    <property type="match status" value="1"/>
</dbReference>
<dbReference type="InterPro" id="IPR029063">
    <property type="entry name" value="SAM-dependent_MTases_sf"/>
</dbReference>
<protein>
    <recommendedName>
        <fullName evidence="3">Carrier domain-containing protein</fullName>
    </recommendedName>
</protein>
<dbReference type="Pfam" id="PF00550">
    <property type="entry name" value="PP-binding"/>
    <property type="match status" value="1"/>
</dbReference>
<dbReference type="InterPro" id="IPR013217">
    <property type="entry name" value="Methyltransf_12"/>
</dbReference>
<dbReference type="Gene3D" id="3.40.50.150">
    <property type="entry name" value="Vaccinia Virus protein VP39"/>
    <property type="match status" value="1"/>
</dbReference>
<reference evidence="4 5" key="1">
    <citation type="submission" date="2016-12" db="EMBL/GenBank/DDBJ databases">
        <title>The draft genome sequence of Actinophytocola sp. 11-183.</title>
        <authorList>
            <person name="Wang W."/>
            <person name="Yuan L."/>
        </authorList>
    </citation>
    <scope>NUCLEOTIDE SEQUENCE [LARGE SCALE GENOMIC DNA]</scope>
    <source>
        <strain evidence="4 5">11-183</strain>
    </source>
</reference>
<dbReference type="SMART" id="SM00823">
    <property type="entry name" value="PKS_PP"/>
    <property type="match status" value="1"/>
</dbReference>
<dbReference type="SUPFAM" id="SSF47336">
    <property type="entry name" value="ACP-like"/>
    <property type="match status" value="1"/>
</dbReference>
<dbReference type="Pfam" id="PF08242">
    <property type="entry name" value="Methyltransf_12"/>
    <property type="match status" value="1"/>
</dbReference>
<keyword evidence="1" id="KW-0596">Phosphopantetheine</keyword>
<dbReference type="STRING" id="1912961.BU204_05965"/>
<evidence type="ECO:0000256" key="1">
    <source>
        <dbReference type="ARBA" id="ARBA00022450"/>
    </source>
</evidence>
<dbReference type="Proteomes" id="UP000185596">
    <property type="component" value="Unassembled WGS sequence"/>
</dbReference>
<keyword evidence="5" id="KW-1185">Reference proteome</keyword>
<evidence type="ECO:0000256" key="2">
    <source>
        <dbReference type="ARBA" id="ARBA00022553"/>
    </source>
</evidence>
<comment type="caution">
    <text evidence="4">The sequence shown here is derived from an EMBL/GenBank/DDBJ whole genome shotgun (WGS) entry which is preliminary data.</text>
</comment>